<gene>
    <name evidence="4" type="ORF">EOI86_09215</name>
</gene>
<dbReference type="PANTHER" id="PTHR21660">
    <property type="entry name" value="THIOESTERASE SUPERFAMILY MEMBER-RELATED"/>
    <property type="match status" value="1"/>
</dbReference>
<dbReference type="EMBL" id="SADE01000001">
    <property type="protein sequence ID" value="RVU39828.1"/>
    <property type="molecule type" value="Genomic_DNA"/>
</dbReference>
<evidence type="ECO:0000259" key="3">
    <source>
        <dbReference type="Pfam" id="PF03061"/>
    </source>
</evidence>
<dbReference type="Gene3D" id="3.10.129.10">
    <property type="entry name" value="Hotdog Thioesterase"/>
    <property type="match status" value="1"/>
</dbReference>
<protein>
    <submittedName>
        <fullName evidence="4">PaaI family thioesterase</fullName>
    </submittedName>
</protein>
<name>A0A3S2WW09_9PROT</name>
<organism evidence="4 5">
    <name type="scientific">Hwanghaeella grinnelliae</name>
    <dbReference type="NCBI Taxonomy" id="2500179"/>
    <lineage>
        <taxon>Bacteria</taxon>
        <taxon>Pseudomonadati</taxon>
        <taxon>Pseudomonadota</taxon>
        <taxon>Alphaproteobacteria</taxon>
        <taxon>Rhodospirillales</taxon>
        <taxon>Rhodospirillaceae</taxon>
        <taxon>Hwanghaeella</taxon>
    </lineage>
</organism>
<accession>A0A3S2WW09</accession>
<keyword evidence="5" id="KW-1185">Reference proteome</keyword>
<dbReference type="Proteomes" id="UP000287447">
    <property type="component" value="Unassembled WGS sequence"/>
</dbReference>
<sequence length="138" mass="15090">MEADKEPLDGSLYPYQELLGYEIAEWEQGRCRVTMPIRDCHTNRHGIPHGGVYASLLDTAMGFAGSYSPPGEEKRFAMTLSLTTNFLSRPKGLVLQAEANVNGGGRNTFFCEGSIVDETGEVIATGIGTFRLRRSKSA</sequence>
<dbReference type="InterPro" id="IPR006683">
    <property type="entry name" value="Thioestr_dom"/>
</dbReference>
<dbReference type="PANTHER" id="PTHR21660:SF1">
    <property type="entry name" value="ACYL-COENZYME A THIOESTERASE 13"/>
    <property type="match status" value="1"/>
</dbReference>
<dbReference type="CDD" id="cd03443">
    <property type="entry name" value="PaaI_thioesterase"/>
    <property type="match status" value="1"/>
</dbReference>
<feature type="domain" description="Thioesterase" evidence="3">
    <location>
        <begin position="45"/>
        <end position="123"/>
    </location>
</feature>
<comment type="similarity">
    <text evidence="1">Belongs to the thioesterase PaaI family.</text>
</comment>
<evidence type="ECO:0000256" key="1">
    <source>
        <dbReference type="ARBA" id="ARBA00008324"/>
    </source>
</evidence>
<dbReference type="Pfam" id="PF03061">
    <property type="entry name" value="4HBT"/>
    <property type="match status" value="1"/>
</dbReference>
<evidence type="ECO:0000313" key="4">
    <source>
        <dbReference type="EMBL" id="RVU39828.1"/>
    </source>
</evidence>
<reference evidence="5" key="1">
    <citation type="submission" date="2019-01" db="EMBL/GenBank/DDBJ databases">
        <title>Gri0909 isolated from a small marine red alga.</title>
        <authorList>
            <person name="Kim J."/>
            <person name="Jeong S.E."/>
            <person name="Jeon C.O."/>
        </authorList>
    </citation>
    <scope>NUCLEOTIDE SEQUENCE [LARGE SCALE GENOMIC DNA]</scope>
    <source>
        <strain evidence="5">Gri0909</strain>
    </source>
</reference>
<dbReference type="SUPFAM" id="SSF54637">
    <property type="entry name" value="Thioesterase/thiol ester dehydrase-isomerase"/>
    <property type="match status" value="1"/>
</dbReference>
<dbReference type="NCBIfam" id="TIGR00369">
    <property type="entry name" value="unchar_dom_1"/>
    <property type="match status" value="1"/>
</dbReference>
<proteinExistence type="inferred from homology"/>
<dbReference type="InterPro" id="IPR039298">
    <property type="entry name" value="ACOT13"/>
</dbReference>
<dbReference type="InterPro" id="IPR003736">
    <property type="entry name" value="PAAI_dom"/>
</dbReference>
<dbReference type="OrthoDB" id="3477511at2"/>
<dbReference type="InterPro" id="IPR029069">
    <property type="entry name" value="HotDog_dom_sf"/>
</dbReference>
<evidence type="ECO:0000256" key="2">
    <source>
        <dbReference type="ARBA" id="ARBA00022801"/>
    </source>
</evidence>
<keyword evidence="2" id="KW-0378">Hydrolase</keyword>
<evidence type="ECO:0000313" key="5">
    <source>
        <dbReference type="Proteomes" id="UP000287447"/>
    </source>
</evidence>
<dbReference type="AlphaFoldDB" id="A0A3S2WW09"/>
<comment type="caution">
    <text evidence="4">The sequence shown here is derived from an EMBL/GenBank/DDBJ whole genome shotgun (WGS) entry which is preliminary data.</text>
</comment>
<dbReference type="GO" id="GO:0047617">
    <property type="term" value="F:fatty acyl-CoA hydrolase activity"/>
    <property type="evidence" value="ECO:0007669"/>
    <property type="project" value="InterPro"/>
</dbReference>